<dbReference type="EMBL" id="AWXR01000008">
    <property type="protein sequence ID" value="ERM83919.1"/>
    <property type="molecule type" value="Genomic_DNA"/>
</dbReference>
<keyword evidence="2" id="KW-1185">Reference proteome</keyword>
<evidence type="ECO:0000313" key="1">
    <source>
        <dbReference type="EMBL" id="ERM83919.1"/>
    </source>
</evidence>
<sequence>MAFNQKKYGHVDQKYLFTHSNNQKTEYYFVFWAEYRVKT</sequence>
<dbReference type="AlphaFoldDB" id="U5C2A2"/>
<dbReference type="Proteomes" id="UP000016843">
    <property type="component" value="Unassembled WGS sequence"/>
</dbReference>
<organism evidence="1 2">
    <name type="scientific">Rhodonellum psychrophilum GCM71 = DSM 17998</name>
    <dbReference type="NCBI Taxonomy" id="1123057"/>
    <lineage>
        <taxon>Bacteria</taxon>
        <taxon>Pseudomonadati</taxon>
        <taxon>Bacteroidota</taxon>
        <taxon>Cytophagia</taxon>
        <taxon>Cytophagales</taxon>
        <taxon>Cytophagaceae</taxon>
        <taxon>Rhodonellum</taxon>
    </lineage>
</organism>
<comment type="caution">
    <text evidence="1">The sequence shown here is derived from an EMBL/GenBank/DDBJ whole genome shotgun (WGS) entry which is preliminary data.</text>
</comment>
<name>U5C2A2_9BACT</name>
<gene>
    <name evidence="1" type="ORF">P872_01275</name>
</gene>
<proteinExistence type="predicted"/>
<reference evidence="1 2" key="1">
    <citation type="journal article" date="2013" name="Genome Announc.">
        <title>Draft Genome Sequence of the Psychrophilic and Alkaliphilic Rhodonellum psychrophilum Strain GCM71T.</title>
        <authorList>
            <person name="Hauptmann A.L."/>
            <person name="Glaring M.A."/>
            <person name="Hallin P.F."/>
            <person name="Prieme A."/>
            <person name="Stougaard P."/>
        </authorList>
    </citation>
    <scope>NUCLEOTIDE SEQUENCE [LARGE SCALE GENOMIC DNA]</scope>
    <source>
        <strain evidence="1 2">GCM71</strain>
    </source>
</reference>
<evidence type="ECO:0000313" key="2">
    <source>
        <dbReference type="Proteomes" id="UP000016843"/>
    </source>
</evidence>
<accession>U5C2A2</accession>
<protein>
    <submittedName>
        <fullName evidence="1">Uncharacterized protein</fullName>
    </submittedName>
</protein>